<proteinExistence type="inferred from homology"/>
<evidence type="ECO:0000313" key="6">
    <source>
        <dbReference type="Proteomes" id="UP000068164"/>
    </source>
</evidence>
<dbReference type="InterPro" id="IPR015421">
    <property type="entry name" value="PyrdxlP-dep_Trfase_major"/>
</dbReference>
<dbReference type="GO" id="GO:0000271">
    <property type="term" value="P:polysaccharide biosynthetic process"/>
    <property type="evidence" value="ECO:0007669"/>
    <property type="project" value="TreeGrafter"/>
</dbReference>
<dbReference type="InterPro" id="IPR015424">
    <property type="entry name" value="PyrdxlP-dep_Trfase"/>
</dbReference>
<dbReference type="GO" id="GO:0008483">
    <property type="term" value="F:transaminase activity"/>
    <property type="evidence" value="ECO:0007669"/>
    <property type="project" value="UniProtKB-KW"/>
</dbReference>
<dbReference type="Proteomes" id="UP000068164">
    <property type="component" value="Unassembled WGS sequence"/>
</dbReference>
<evidence type="ECO:0000256" key="1">
    <source>
        <dbReference type="ARBA" id="ARBA00037999"/>
    </source>
</evidence>
<dbReference type="GO" id="GO:0030170">
    <property type="term" value="F:pyridoxal phosphate binding"/>
    <property type="evidence" value="ECO:0007669"/>
    <property type="project" value="TreeGrafter"/>
</dbReference>
<evidence type="ECO:0000256" key="2">
    <source>
        <dbReference type="PIRSR" id="PIRSR000390-1"/>
    </source>
</evidence>
<organism evidence="5 6">
    <name type="scientific">Rhizobium altiplani</name>
    <dbReference type="NCBI Taxonomy" id="1864509"/>
    <lineage>
        <taxon>Bacteria</taxon>
        <taxon>Pseudomonadati</taxon>
        <taxon>Pseudomonadota</taxon>
        <taxon>Alphaproteobacteria</taxon>
        <taxon>Hyphomicrobiales</taxon>
        <taxon>Rhizobiaceae</taxon>
        <taxon>Rhizobium/Agrobacterium group</taxon>
        <taxon>Rhizobium</taxon>
    </lineage>
</organism>
<dbReference type="PANTHER" id="PTHR30244:SF34">
    <property type="entry name" value="DTDP-4-AMINO-4,6-DIDEOXYGALACTOSE TRANSAMINASE"/>
    <property type="match status" value="1"/>
</dbReference>
<dbReference type="CDD" id="cd00616">
    <property type="entry name" value="AHBA_syn"/>
    <property type="match status" value="1"/>
</dbReference>
<sequence length="386" mass="41544">MIPLMRPTVGPEEADALASVIASGWLTQGPQVLGFETEFAAMTGASYACAVSNCTTALHLALLAVGVGPGDEVITVSHSFIATANAIHMCGAEPVFADIGAGSYNMDPTSIEVLISSRTKAVLCVDQIGMPCDLQAICAVAHAYGLAVVEDAACASGSMILVDDQWQRIGGVLSDVACFSFHPRKVLTTGEGGMITTNNPEIDAKCRLLRQHGMSVSDLARHASNRVVIETYTETGFNYRMTDLQAAVGREQLKRLDGIVAERRKLAKRYGELLMPVNGIIVPQEPNWAKSNWQSYSIGLPEGADREEVMQEMLDRKIATRRAVMSSHLEAPWRGARHAGLSRSEQVSAAHLILPLFSGMTDAEQVSVVTALSEILAEKEWPNAHR</sequence>
<dbReference type="PIRSF" id="PIRSF000390">
    <property type="entry name" value="PLP_StrS"/>
    <property type="match status" value="1"/>
</dbReference>
<accession>A0A125Q4D0</accession>
<gene>
    <name evidence="5" type="ORF">AS026_24245</name>
</gene>
<feature type="active site" description="Proton acceptor" evidence="2">
    <location>
        <position position="185"/>
    </location>
</feature>
<comment type="similarity">
    <text evidence="1 4">Belongs to the DegT/DnrJ/EryC1 family.</text>
</comment>
<dbReference type="InterPro" id="IPR015422">
    <property type="entry name" value="PyrdxlP-dep_Trfase_small"/>
</dbReference>
<dbReference type="EMBL" id="LNCD01000141">
    <property type="protein sequence ID" value="KWV41227.1"/>
    <property type="molecule type" value="Genomic_DNA"/>
</dbReference>
<protein>
    <submittedName>
        <fullName evidence="5">Aminotransferase DegT</fullName>
    </submittedName>
</protein>
<dbReference type="Pfam" id="PF01041">
    <property type="entry name" value="DegT_DnrJ_EryC1"/>
    <property type="match status" value="1"/>
</dbReference>
<name>A0A125Q4D0_9HYPH</name>
<keyword evidence="3 4" id="KW-0663">Pyridoxal phosphate</keyword>
<dbReference type="Gene3D" id="3.90.1150.10">
    <property type="entry name" value="Aspartate Aminotransferase, domain 1"/>
    <property type="match status" value="1"/>
</dbReference>
<feature type="modified residue" description="N6-(pyridoxal phosphate)lysine" evidence="3">
    <location>
        <position position="185"/>
    </location>
</feature>
<keyword evidence="5" id="KW-0808">Transferase</keyword>
<comment type="caution">
    <text evidence="5">The sequence shown here is derived from an EMBL/GenBank/DDBJ whole genome shotgun (WGS) entry which is preliminary data.</text>
</comment>
<dbReference type="Gene3D" id="3.40.640.10">
    <property type="entry name" value="Type I PLP-dependent aspartate aminotransferase-like (Major domain)"/>
    <property type="match status" value="1"/>
</dbReference>
<keyword evidence="5" id="KW-0032">Aminotransferase</keyword>
<evidence type="ECO:0000313" key="5">
    <source>
        <dbReference type="EMBL" id="KWV41227.1"/>
    </source>
</evidence>
<dbReference type="InterPro" id="IPR000653">
    <property type="entry name" value="DegT/StrS_aminotransferase"/>
</dbReference>
<dbReference type="AlphaFoldDB" id="A0A125Q4D0"/>
<reference evidence="5 6" key="1">
    <citation type="submission" date="2015-11" db="EMBL/GenBank/DDBJ databases">
        <title>Draft Genome Sequence of the Strain BR 10423 (Rhizobium sp.) isolated from nodules of Mimosa pudica.</title>
        <authorList>
            <person name="Barauna A.C."/>
            <person name="Zilli J.E."/>
            <person name="Simoes-Araujo J.L."/>
            <person name="Reis V.M."/>
            <person name="James E.K."/>
            <person name="Reis F.B.Jr."/>
            <person name="Rouws L.F."/>
            <person name="Passos S.R."/>
            <person name="Gois S.R."/>
        </authorList>
    </citation>
    <scope>NUCLEOTIDE SEQUENCE [LARGE SCALE GENOMIC DNA]</scope>
    <source>
        <strain evidence="5 6">BR10423</strain>
    </source>
</reference>
<dbReference type="PANTHER" id="PTHR30244">
    <property type="entry name" value="TRANSAMINASE"/>
    <property type="match status" value="1"/>
</dbReference>
<keyword evidence="6" id="KW-1185">Reference proteome</keyword>
<dbReference type="SUPFAM" id="SSF53383">
    <property type="entry name" value="PLP-dependent transferases"/>
    <property type="match status" value="1"/>
</dbReference>
<evidence type="ECO:0000256" key="3">
    <source>
        <dbReference type="PIRSR" id="PIRSR000390-2"/>
    </source>
</evidence>
<evidence type="ECO:0000256" key="4">
    <source>
        <dbReference type="RuleBase" id="RU004508"/>
    </source>
</evidence>